<comment type="subcellular location">
    <subcellularLocation>
        <location evidence="1">Membrane</location>
    </subcellularLocation>
    <subcellularLocation>
        <location evidence="5">Mitochondrion inner membrane</location>
        <topology evidence="5">Multi-pass membrane protein</topology>
    </subcellularLocation>
</comment>
<keyword evidence="3 5" id="KW-1133">Transmembrane helix</keyword>
<dbReference type="PANTHER" id="PTHR23427">
    <property type="entry name" value="SURFEIT LOCUS PROTEIN"/>
    <property type="match status" value="1"/>
</dbReference>
<dbReference type="InterPro" id="IPR002994">
    <property type="entry name" value="Surf1/Shy1"/>
</dbReference>
<dbReference type="Pfam" id="PF02104">
    <property type="entry name" value="SURF1"/>
    <property type="match status" value="1"/>
</dbReference>
<comment type="caution">
    <text evidence="5">Lacks conserved residue(s) required for the propagation of feature annotation.</text>
</comment>
<dbReference type="RefSeq" id="XP_002174214.1">
    <property type="nucleotide sequence ID" value="XM_002174178.1"/>
</dbReference>
<keyword evidence="4 5" id="KW-0472">Membrane</keyword>
<accession>B6K364</accession>
<keyword evidence="5" id="KW-0999">Mitochondrion inner membrane</keyword>
<dbReference type="VEuPathDB" id="FungiDB:SJAG_03046"/>
<sequence>MLLFRSGIKFRNVFQRSVTTLKKQRTGSSPIGKFLVVVPFLCLGLGTWQVKRLKWKRGLIRSMNESLDNDAVPLPSHITQQALKGLEWKRVWIEGQLQHHQEMLVGPRTVDGFTGYHVVTPLIMGDGRRILVKRGWIPRELKDQKSRDPASMPQGKVRVEGLLRTHSDRPWYMQKDRLSKDEFFFVDVNEMSTLTGSEPLLLVQLAEPNETTAAAQNAAKDGFPIAEPREVKIFNSHMEYIITWYSLAAVSAVMLYYFRKNGRKTFQQDALNERIEAMKRL</sequence>
<evidence type="ECO:0000256" key="2">
    <source>
        <dbReference type="ARBA" id="ARBA00022692"/>
    </source>
</evidence>
<evidence type="ECO:0000256" key="1">
    <source>
        <dbReference type="ARBA" id="ARBA00004370"/>
    </source>
</evidence>
<protein>
    <recommendedName>
        <fullName evidence="5">SURF1-like protein</fullName>
    </recommendedName>
</protein>
<proteinExistence type="inferred from homology"/>
<dbReference type="eggNOG" id="KOG1563">
    <property type="taxonomic scope" value="Eukaryota"/>
</dbReference>
<dbReference type="HOGENOM" id="CLU_047737_4_2_1"/>
<dbReference type="PANTHER" id="PTHR23427:SF2">
    <property type="entry name" value="SURFEIT LOCUS PROTEIN 1"/>
    <property type="match status" value="1"/>
</dbReference>
<evidence type="ECO:0000256" key="4">
    <source>
        <dbReference type="ARBA" id="ARBA00023136"/>
    </source>
</evidence>
<dbReference type="OrthoDB" id="10040024at2759"/>
<gene>
    <name evidence="7" type="primary">shy1</name>
    <name evidence="6" type="ORF">SJAG_03046</name>
</gene>
<comment type="similarity">
    <text evidence="5">Belongs to the SURF1 family.</text>
</comment>
<feature type="transmembrane region" description="Helical" evidence="5">
    <location>
        <begin position="240"/>
        <end position="258"/>
    </location>
</feature>
<organism evidence="6 8">
    <name type="scientific">Schizosaccharomyces japonicus (strain yFS275 / FY16936)</name>
    <name type="common">Fission yeast</name>
    <dbReference type="NCBI Taxonomy" id="402676"/>
    <lineage>
        <taxon>Eukaryota</taxon>
        <taxon>Fungi</taxon>
        <taxon>Dikarya</taxon>
        <taxon>Ascomycota</taxon>
        <taxon>Taphrinomycotina</taxon>
        <taxon>Schizosaccharomycetes</taxon>
        <taxon>Schizosaccharomycetales</taxon>
        <taxon>Schizosaccharomycetaceae</taxon>
        <taxon>Schizosaccharomyces</taxon>
    </lineage>
</organism>
<evidence type="ECO:0000256" key="5">
    <source>
        <dbReference type="RuleBase" id="RU363076"/>
    </source>
</evidence>
<dbReference type="AlphaFoldDB" id="B6K364"/>
<keyword evidence="2 5" id="KW-0812">Transmembrane</keyword>
<dbReference type="GeneID" id="7048962"/>
<dbReference type="STRING" id="402676.B6K364"/>
<evidence type="ECO:0000256" key="3">
    <source>
        <dbReference type="ARBA" id="ARBA00022989"/>
    </source>
</evidence>
<comment type="function">
    <text evidence="5">Probably involved in the biogenesis of the COX complex.</text>
</comment>
<evidence type="ECO:0000313" key="8">
    <source>
        <dbReference type="Proteomes" id="UP000001744"/>
    </source>
</evidence>
<dbReference type="CDD" id="cd06662">
    <property type="entry name" value="SURF1"/>
    <property type="match status" value="1"/>
</dbReference>
<keyword evidence="8" id="KW-1185">Reference proteome</keyword>
<dbReference type="GO" id="GO:0005739">
    <property type="term" value="C:mitochondrion"/>
    <property type="evidence" value="ECO:0000318"/>
    <property type="project" value="GO_Central"/>
</dbReference>
<dbReference type="GO" id="GO:0005743">
    <property type="term" value="C:mitochondrial inner membrane"/>
    <property type="evidence" value="ECO:0007669"/>
    <property type="project" value="UniProtKB-SubCell"/>
</dbReference>
<dbReference type="Proteomes" id="UP000001744">
    <property type="component" value="Unassembled WGS sequence"/>
</dbReference>
<keyword evidence="5" id="KW-0496">Mitochondrion</keyword>
<dbReference type="InterPro" id="IPR045214">
    <property type="entry name" value="Surf1/Surf4"/>
</dbReference>
<reference evidence="6 8" key="1">
    <citation type="journal article" date="2011" name="Science">
        <title>Comparative functional genomics of the fission yeasts.</title>
        <authorList>
            <person name="Rhind N."/>
            <person name="Chen Z."/>
            <person name="Yassour M."/>
            <person name="Thompson D.A."/>
            <person name="Haas B.J."/>
            <person name="Habib N."/>
            <person name="Wapinski I."/>
            <person name="Roy S."/>
            <person name="Lin M.F."/>
            <person name="Heiman D.I."/>
            <person name="Young S.K."/>
            <person name="Furuya K."/>
            <person name="Guo Y."/>
            <person name="Pidoux A."/>
            <person name="Chen H.M."/>
            <person name="Robbertse B."/>
            <person name="Goldberg J.M."/>
            <person name="Aoki K."/>
            <person name="Bayne E.H."/>
            <person name="Berlin A.M."/>
            <person name="Desjardins C.A."/>
            <person name="Dobbs E."/>
            <person name="Dukaj L."/>
            <person name="Fan L."/>
            <person name="FitzGerald M.G."/>
            <person name="French C."/>
            <person name="Gujja S."/>
            <person name="Hansen K."/>
            <person name="Keifenheim D."/>
            <person name="Levin J.Z."/>
            <person name="Mosher R.A."/>
            <person name="Mueller C.A."/>
            <person name="Pfiffner J."/>
            <person name="Priest M."/>
            <person name="Russ C."/>
            <person name="Smialowska A."/>
            <person name="Swoboda P."/>
            <person name="Sykes S.M."/>
            <person name="Vaughn M."/>
            <person name="Vengrova S."/>
            <person name="Yoder R."/>
            <person name="Zeng Q."/>
            <person name="Allshire R."/>
            <person name="Baulcombe D."/>
            <person name="Birren B.W."/>
            <person name="Brown W."/>
            <person name="Ekwall K."/>
            <person name="Kellis M."/>
            <person name="Leatherwood J."/>
            <person name="Levin H."/>
            <person name="Margalit H."/>
            <person name="Martienssen R."/>
            <person name="Nieduszynski C.A."/>
            <person name="Spatafora J.W."/>
            <person name="Friedman N."/>
            <person name="Dalgaard J.Z."/>
            <person name="Baumann P."/>
            <person name="Niki H."/>
            <person name="Regev A."/>
            <person name="Nusbaum C."/>
        </authorList>
    </citation>
    <scope>NUCLEOTIDE SEQUENCE [LARGE SCALE GENOMIC DNA]</scope>
    <source>
        <strain evidence="8">yFS275 / FY16936</strain>
    </source>
</reference>
<dbReference type="JaponicusDB" id="SJAG_03046">
    <property type="gene designation" value="shy1"/>
</dbReference>
<name>B6K364_SCHJY</name>
<dbReference type="OMA" id="WYSRDVA"/>
<dbReference type="GO" id="GO:0033617">
    <property type="term" value="P:mitochondrial respiratory chain complex IV assembly"/>
    <property type="evidence" value="ECO:0000318"/>
    <property type="project" value="GO_Central"/>
</dbReference>
<dbReference type="EMBL" id="KE651167">
    <property type="protein sequence ID" value="EEB07921.1"/>
    <property type="molecule type" value="Genomic_DNA"/>
</dbReference>
<dbReference type="PROSITE" id="PS50895">
    <property type="entry name" value="SURF1"/>
    <property type="match status" value="1"/>
</dbReference>
<evidence type="ECO:0000313" key="6">
    <source>
        <dbReference type="EMBL" id="EEB07921.1"/>
    </source>
</evidence>
<evidence type="ECO:0000313" key="7">
    <source>
        <dbReference type="JaponicusDB" id="SJAG_03046"/>
    </source>
</evidence>